<dbReference type="Pfam" id="PF18915">
    <property type="entry name" value="DUF5667"/>
    <property type="match status" value="1"/>
</dbReference>
<comment type="caution">
    <text evidence="4">The sequence shown here is derived from an EMBL/GenBank/DDBJ whole genome shotgun (WGS) entry which is preliminary data.</text>
</comment>
<reference evidence="4" key="2">
    <citation type="submission" date="2020-09" db="EMBL/GenBank/DDBJ databases">
        <authorList>
            <person name="Sun Q."/>
            <person name="Ohkuma M."/>
        </authorList>
    </citation>
    <scope>NUCLEOTIDE SEQUENCE</scope>
    <source>
        <strain evidence="4">JCM 3276</strain>
    </source>
</reference>
<feature type="region of interest" description="Disordered" evidence="1">
    <location>
        <begin position="282"/>
        <end position="371"/>
    </location>
</feature>
<feature type="compositionally biased region" description="Pro residues" evidence="1">
    <location>
        <begin position="55"/>
        <end position="66"/>
    </location>
</feature>
<feature type="transmembrane region" description="Helical" evidence="2">
    <location>
        <begin position="98"/>
        <end position="120"/>
    </location>
</feature>
<keyword evidence="2" id="KW-1133">Transmembrane helix</keyword>
<keyword evidence="2" id="KW-0472">Membrane</keyword>
<dbReference type="Proteomes" id="UP000660680">
    <property type="component" value="Unassembled WGS sequence"/>
</dbReference>
<proteinExistence type="predicted"/>
<evidence type="ECO:0000256" key="1">
    <source>
        <dbReference type="SAM" id="MobiDB-lite"/>
    </source>
</evidence>
<gene>
    <name evidence="4" type="ORF">GCM10010171_13680</name>
</gene>
<accession>A0A918G6J6</accession>
<keyword evidence="2" id="KW-0812">Transmembrane</keyword>
<feature type="compositionally biased region" description="Polar residues" evidence="1">
    <location>
        <begin position="337"/>
        <end position="349"/>
    </location>
</feature>
<dbReference type="EMBL" id="BMRB01000001">
    <property type="protein sequence ID" value="GGS22120.1"/>
    <property type="molecule type" value="Genomic_DNA"/>
</dbReference>
<feature type="region of interest" description="Disordered" evidence="1">
    <location>
        <begin position="33"/>
        <end position="92"/>
    </location>
</feature>
<evidence type="ECO:0000256" key="2">
    <source>
        <dbReference type="SAM" id="Phobius"/>
    </source>
</evidence>
<feature type="compositionally biased region" description="Basic and acidic residues" evidence="1">
    <location>
        <begin position="1"/>
        <end position="10"/>
    </location>
</feature>
<feature type="domain" description="DUF5667" evidence="3">
    <location>
        <begin position="123"/>
        <end position="188"/>
    </location>
</feature>
<reference evidence="4" key="1">
    <citation type="journal article" date="2014" name="Int. J. Syst. Evol. Microbiol.">
        <title>Complete genome sequence of Corynebacterium casei LMG S-19264T (=DSM 44701T), isolated from a smear-ripened cheese.</title>
        <authorList>
            <consortium name="US DOE Joint Genome Institute (JGI-PGF)"/>
            <person name="Walter F."/>
            <person name="Albersmeier A."/>
            <person name="Kalinowski J."/>
            <person name="Ruckert C."/>
        </authorList>
    </citation>
    <scope>NUCLEOTIDE SEQUENCE</scope>
    <source>
        <strain evidence="4">JCM 3276</strain>
    </source>
</reference>
<feature type="region of interest" description="Disordered" evidence="1">
    <location>
        <begin position="1"/>
        <end position="21"/>
    </location>
</feature>
<organism evidence="4 5">
    <name type="scientific">Actinokineospora fastidiosa</name>
    <dbReference type="NCBI Taxonomy" id="1816"/>
    <lineage>
        <taxon>Bacteria</taxon>
        <taxon>Bacillati</taxon>
        <taxon>Actinomycetota</taxon>
        <taxon>Actinomycetes</taxon>
        <taxon>Pseudonocardiales</taxon>
        <taxon>Pseudonocardiaceae</taxon>
        <taxon>Actinokineospora</taxon>
    </lineage>
</organism>
<protein>
    <recommendedName>
        <fullName evidence="3">DUF5667 domain-containing protein</fullName>
    </recommendedName>
</protein>
<evidence type="ECO:0000313" key="4">
    <source>
        <dbReference type="EMBL" id="GGS22120.1"/>
    </source>
</evidence>
<evidence type="ECO:0000259" key="3">
    <source>
        <dbReference type="Pfam" id="PF18915"/>
    </source>
</evidence>
<feature type="compositionally biased region" description="Basic and acidic residues" evidence="1">
    <location>
        <begin position="37"/>
        <end position="47"/>
    </location>
</feature>
<keyword evidence="5" id="KW-1185">Reference proteome</keyword>
<evidence type="ECO:0000313" key="5">
    <source>
        <dbReference type="Proteomes" id="UP000660680"/>
    </source>
</evidence>
<name>A0A918G6J6_9PSEU</name>
<feature type="compositionally biased region" description="Low complexity" evidence="1">
    <location>
        <begin position="289"/>
        <end position="314"/>
    </location>
</feature>
<dbReference type="InterPro" id="IPR043725">
    <property type="entry name" value="DUF5667"/>
</dbReference>
<dbReference type="AlphaFoldDB" id="A0A918G6J6"/>
<sequence>MVRSDGRGQREPGGGEPSEDAVRALLAELAPLTAPDAAERSRMRERVLAGLAKPTPSPRAPSPRPPRAGRAPRGRRTAGVATRPADEPRTGFGARGRFAVAAVAVLALVFSLAGMSLLLARDALPGDPLYGIKRTGEAASLGLTFGDEDRAFKHLEFATARVTELETLARRYADPADAPLRSYLASLTDFNHDAAAGSRSLTAIAVVADGALLRTLGEWAEVQRLRLGALPVPVDAVAPRAVSIALLERIATRAGTLSARMSCTQVTSGGVDDVGALPATSPCVPAPTPGTTATTSAPSAPAPTGHPGRTLGGPTTPGGPEPTAPSGTIAPSAPSVPLSTTPDGTTTVDPNPPLPLPTIGVPALVPGLGAR</sequence>